<dbReference type="PANTHER" id="PTHR47456">
    <property type="entry name" value="PHD-TYPE DOMAIN-CONTAINING PROTEIN"/>
    <property type="match status" value="1"/>
</dbReference>
<dbReference type="EnsemblMetazoa" id="Aqu2.1.12271_001">
    <property type="protein sequence ID" value="Aqu2.1.12271_001"/>
    <property type="gene ID" value="Aqu2.1.12271"/>
</dbReference>
<dbReference type="Pfam" id="PF10551">
    <property type="entry name" value="MULE"/>
    <property type="match status" value="1"/>
</dbReference>
<feature type="domain" description="MULE transposase" evidence="1">
    <location>
        <begin position="20"/>
        <end position="107"/>
    </location>
</feature>
<evidence type="ECO:0000259" key="1">
    <source>
        <dbReference type="Pfam" id="PF10551"/>
    </source>
</evidence>
<dbReference type="STRING" id="400682.A0A1X7TCI5"/>
<name>A0A1X7TCI5_AMPQE</name>
<organism evidence="2">
    <name type="scientific">Amphimedon queenslandica</name>
    <name type="common">Sponge</name>
    <dbReference type="NCBI Taxonomy" id="400682"/>
    <lineage>
        <taxon>Eukaryota</taxon>
        <taxon>Metazoa</taxon>
        <taxon>Porifera</taxon>
        <taxon>Demospongiae</taxon>
        <taxon>Heteroscleromorpha</taxon>
        <taxon>Haplosclerida</taxon>
        <taxon>Niphatidae</taxon>
        <taxon>Amphimedon</taxon>
    </lineage>
</organism>
<dbReference type="AlphaFoldDB" id="A0A1X7TCI5"/>
<evidence type="ECO:0000313" key="2">
    <source>
        <dbReference type="EnsemblMetazoa" id="Aqu2.1.12271_001"/>
    </source>
</evidence>
<dbReference type="InParanoid" id="A0A1X7TCI5"/>
<proteinExistence type="predicted"/>
<reference evidence="2" key="1">
    <citation type="submission" date="2017-05" db="UniProtKB">
        <authorList>
            <consortium name="EnsemblMetazoa"/>
        </authorList>
    </citation>
    <scope>IDENTIFICATION</scope>
</reference>
<accession>A0A1X7TCI5</accession>
<dbReference type="InterPro" id="IPR018289">
    <property type="entry name" value="MULE_transposase_dom"/>
</dbReference>
<sequence length="179" mass="21100">MYIKNSGRDLLLKYGNTISLIDATYKTTKYNIALFFICVKTNVGYSVVAEFVIQSEASEQIAEALNVLRSWNTEWNPKYFMTDYSEAEYLALKTAFPNIKIFLCDFHREEAWESWVKNSKHKLSKEEAQHLLHMFRTLANETQMCHFVSHLNALKESNVWIKHHSVQEWLNHTWLCITE</sequence>
<protein>
    <recommendedName>
        <fullName evidence="1">MULE transposase domain-containing protein</fullName>
    </recommendedName>
</protein>